<comment type="similarity">
    <text evidence="4">Belongs to the CDIP1/LITAF family.</text>
</comment>
<dbReference type="PANTHER" id="PTHR23292">
    <property type="entry name" value="LIPOPOLYSACCHARIDE-INDUCED TUMOR NECROSIS FACTOR-ALPHA FACTOR"/>
    <property type="match status" value="1"/>
</dbReference>
<keyword evidence="11" id="KW-1185">Reference proteome</keyword>
<keyword evidence="6" id="KW-0862">Zinc</keyword>
<evidence type="ECO:0000259" key="10">
    <source>
        <dbReference type="PROSITE" id="PS51837"/>
    </source>
</evidence>
<proteinExistence type="inferred from homology"/>
<name>A0A1S3J864_LINAN</name>
<dbReference type="PROSITE" id="PS51837">
    <property type="entry name" value="LITAF"/>
    <property type="match status" value="1"/>
</dbReference>
<evidence type="ECO:0000256" key="3">
    <source>
        <dbReference type="ARBA" id="ARBA00004630"/>
    </source>
</evidence>
<dbReference type="GO" id="GO:0008270">
    <property type="term" value="F:zinc ion binding"/>
    <property type="evidence" value="ECO:0007669"/>
    <property type="project" value="TreeGrafter"/>
</dbReference>
<protein>
    <submittedName>
        <fullName evidence="12">Lipopolysaccharide-induced tumor necrosis factor-alpha factor homolog</fullName>
    </submittedName>
</protein>
<dbReference type="AlphaFoldDB" id="A0A1S3J864"/>
<sequence length="163" mass="18092">MSHSVDIFTVLDPPSSNNDRNAAAVPPISTWVPPPPPPKSSDKEDIFVVQGYTHPTQAPYSQGGPRVHYNHQSTTVVVTSQPSPMDHYFTEDSVEATCPKCKQVIMTRLYHQTGTCTYLSCIVLCVIGFPCACCAIPFFWDRMKDVVHSCPKCRTVIGIHNRI</sequence>
<evidence type="ECO:0000256" key="8">
    <source>
        <dbReference type="SAM" id="MobiDB-lite"/>
    </source>
</evidence>
<evidence type="ECO:0000256" key="7">
    <source>
        <dbReference type="ARBA" id="ARBA00023136"/>
    </source>
</evidence>
<keyword evidence="9" id="KW-1133">Transmembrane helix</keyword>
<feature type="transmembrane region" description="Helical" evidence="9">
    <location>
        <begin position="116"/>
        <end position="140"/>
    </location>
</feature>
<dbReference type="Pfam" id="PF10601">
    <property type="entry name" value="zf-LITAF-like"/>
    <property type="match status" value="1"/>
</dbReference>
<keyword evidence="5" id="KW-0479">Metal-binding</keyword>
<keyword evidence="9" id="KW-0812">Transmembrane</keyword>
<dbReference type="STRING" id="7574.A0A1S3J864"/>
<dbReference type="KEGG" id="lak:106171042"/>
<dbReference type="InParanoid" id="A0A1S3J864"/>
<evidence type="ECO:0000256" key="2">
    <source>
        <dbReference type="ARBA" id="ARBA00004481"/>
    </source>
</evidence>
<organism evidence="11 12">
    <name type="scientific">Lingula anatina</name>
    <name type="common">Brachiopod</name>
    <name type="synonym">Lingula unguis</name>
    <dbReference type="NCBI Taxonomy" id="7574"/>
    <lineage>
        <taxon>Eukaryota</taxon>
        <taxon>Metazoa</taxon>
        <taxon>Spiralia</taxon>
        <taxon>Lophotrochozoa</taxon>
        <taxon>Brachiopoda</taxon>
        <taxon>Linguliformea</taxon>
        <taxon>Lingulata</taxon>
        <taxon>Lingulida</taxon>
        <taxon>Linguloidea</taxon>
        <taxon>Lingulidae</taxon>
        <taxon>Lingula</taxon>
    </lineage>
</organism>
<dbReference type="InterPro" id="IPR037519">
    <property type="entry name" value="LITAF_fam"/>
</dbReference>
<feature type="domain" description="LITAF" evidence="10">
    <location>
        <begin position="73"/>
        <end position="162"/>
    </location>
</feature>
<dbReference type="Proteomes" id="UP000085678">
    <property type="component" value="Unplaced"/>
</dbReference>
<evidence type="ECO:0000313" key="11">
    <source>
        <dbReference type="Proteomes" id="UP000085678"/>
    </source>
</evidence>
<keyword evidence="7 9" id="KW-0472">Membrane</keyword>
<evidence type="ECO:0000313" key="12">
    <source>
        <dbReference type="RefSeq" id="XP_013406585.1"/>
    </source>
</evidence>
<dbReference type="InterPro" id="IPR006629">
    <property type="entry name" value="LITAF"/>
</dbReference>
<dbReference type="PANTHER" id="PTHR23292:SF47">
    <property type="entry name" value="LITAF DOMAIN-CONTAINING PROTEIN"/>
    <property type="match status" value="1"/>
</dbReference>
<feature type="region of interest" description="Disordered" evidence="8">
    <location>
        <begin position="12"/>
        <end position="42"/>
    </location>
</feature>
<reference evidence="12" key="1">
    <citation type="submission" date="2025-08" db="UniProtKB">
        <authorList>
            <consortium name="RefSeq"/>
        </authorList>
    </citation>
    <scope>IDENTIFICATION</scope>
    <source>
        <tissue evidence="12">Gonads</tissue>
    </source>
</reference>
<dbReference type="OrthoDB" id="5599753at2759"/>
<evidence type="ECO:0000256" key="5">
    <source>
        <dbReference type="ARBA" id="ARBA00022723"/>
    </source>
</evidence>
<comment type="subcellular location">
    <subcellularLocation>
        <location evidence="2">Endosome membrane</location>
        <topology evidence="2">Peripheral membrane protein</topology>
    </subcellularLocation>
    <subcellularLocation>
        <location evidence="1">Late endosome membrane</location>
    </subcellularLocation>
    <subcellularLocation>
        <location evidence="3">Lysosome membrane</location>
        <topology evidence="3">Peripheral membrane protein</topology>
        <orientation evidence="3">Cytoplasmic side</orientation>
    </subcellularLocation>
</comment>
<evidence type="ECO:0000256" key="4">
    <source>
        <dbReference type="ARBA" id="ARBA00005975"/>
    </source>
</evidence>
<accession>A0A1S3J864</accession>
<evidence type="ECO:0000256" key="6">
    <source>
        <dbReference type="ARBA" id="ARBA00022833"/>
    </source>
</evidence>
<dbReference type="OMA" id="NCRNTIR"/>
<evidence type="ECO:0000256" key="1">
    <source>
        <dbReference type="ARBA" id="ARBA00004414"/>
    </source>
</evidence>
<dbReference type="RefSeq" id="XP_013406585.1">
    <property type="nucleotide sequence ID" value="XM_013551131.1"/>
</dbReference>
<dbReference type="GeneID" id="106171042"/>
<evidence type="ECO:0000256" key="9">
    <source>
        <dbReference type="SAM" id="Phobius"/>
    </source>
</evidence>
<dbReference type="GO" id="GO:0098560">
    <property type="term" value="C:cytoplasmic side of late endosome membrane"/>
    <property type="evidence" value="ECO:0007669"/>
    <property type="project" value="TreeGrafter"/>
</dbReference>
<dbReference type="GO" id="GO:0005634">
    <property type="term" value="C:nucleus"/>
    <property type="evidence" value="ECO:0007669"/>
    <property type="project" value="TreeGrafter"/>
</dbReference>
<dbReference type="SMART" id="SM00714">
    <property type="entry name" value="LITAF"/>
    <property type="match status" value="1"/>
</dbReference>
<gene>
    <name evidence="12" type="primary">LOC106171042</name>
</gene>
<dbReference type="GO" id="GO:0098574">
    <property type="term" value="C:cytoplasmic side of lysosomal membrane"/>
    <property type="evidence" value="ECO:0007669"/>
    <property type="project" value="TreeGrafter"/>
</dbReference>